<proteinExistence type="predicted"/>
<reference evidence="2 3" key="1">
    <citation type="submission" date="2024-02" db="EMBL/GenBank/DDBJ databases">
        <title>A draft genome for the cacao thread blight pathogen Marasmius crinis-equi.</title>
        <authorList>
            <person name="Cohen S.P."/>
            <person name="Baruah I.K."/>
            <person name="Amoako-Attah I."/>
            <person name="Bukari Y."/>
            <person name="Meinhardt L.W."/>
            <person name="Bailey B.A."/>
        </authorList>
    </citation>
    <scope>NUCLEOTIDE SEQUENCE [LARGE SCALE GENOMIC DNA]</scope>
    <source>
        <strain evidence="2 3">GH-76</strain>
    </source>
</reference>
<evidence type="ECO:0000313" key="2">
    <source>
        <dbReference type="EMBL" id="KAL0563754.1"/>
    </source>
</evidence>
<keyword evidence="3" id="KW-1185">Reference proteome</keyword>
<dbReference type="EMBL" id="JBAHYK010003228">
    <property type="protein sequence ID" value="KAL0563754.1"/>
    <property type="molecule type" value="Genomic_DNA"/>
</dbReference>
<feature type="transmembrane region" description="Helical" evidence="1">
    <location>
        <begin position="12"/>
        <end position="31"/>
    </location>
</feature>
<feature type="transmembrane region" description="Helical" evidence="1">
    <location>
        <begin position="97"/>
        <end position="122"/>
    </location>
</feature>
<comment type="caution">
    <text evidence="2">The sequence shown here is derived from an EMBL/GenBank/DDBJ whole genome shotgun (WGS) entry which is preliminary data.</text>
</comment>
<sequence length="142" mass="15410">MRQFTPRIHTDNYSVVISLASVITAAVGFVNNSEPSQRALFLKASDINDGAMIAVSLGSQLEFPDLTLFPIGGRIWWVSREARKTMGQATDKRYKAIIASILESGALYSVTLLVTVLVPILVDPTTRGFLPINLGVLSSQMA</sequence>
<keyword evidence="1" id="KW-1133">Transmembrane helix</keyword>
<protein>
    <submittedName>
        <fullName evidence="2">Uncharacterized protein</fullName>
    </submittedName>
</protein>
<dbReference type="Proteomes" id="UP001465976">
    <property type="component" value="Unassembled WGS sequence"/>
</dbReference>
<keyword evidence="1" id="KW-0472">Membrane</keyword>
<feature type="non-terminal residue" evidence="2">
    <location>
        <position position="142"/>
    </location>
</feature>
<feature type="transmembrane region" description="Helical" evidence="1">
    <location>
        <begin position="51"/>
        <end position="77"/>
    </location>
</feature>
<gene>
    <name evidence="2" type="ORF">V5O48_018308</name>
</gene>
<accession>A0ABR3ELI8</accession>
<evidence type="ECO:0000256" key="1">
    <source>
        <dbReference type="SAM" id="Phobius"/>
    </source>
</evidence>
<organism evidence="2 3">
    <name type="scientific">Marasmius crinis-equi</name>
    <dbReference type="NCBI Taxonomy" id="585013"/>
    <lineage>
        <taxon>Eukaryota</taxon>
        <taxon>Fungi</taxon>
        <taxon>Dikarya</taxon>
        <taxon>Basidiomycota</taxon>
        <taxon>Agaricomycotina</taxon>
        <taxon>Agaricomycetes</taxon>
        <taxon>Agaricomycetidae</taxon>
        <taxon>Agaricales</taxon>
        <taxon>Marasmiineae</taxon>
        <taxon>Marasmiaceae</taxon>
        <taxon>Marasmius</taxon>
    </lineage>
</organism>
<keyword evidence="1" id="KW-0812">Transmembrane</keyword>
<evidence type="ECO:0000313" key="3">
    <source>
        <dbReference type="Proteomes" id="UP001465976"/>
    </source>
</evidence>
<name>A0ABR3ELI8_9AGAR</name>